<evidence type="ECO:0000313" key="7">
    <source>
        <dbReference type="Proteomes" id="UP000250744"/>
    </source>
</evidence>
<dbReference type="GO" id="GO:0015031">
    <property type="term" value="P:protein transport"/>
    <property type="evidence" value="ECO:0007669"/>
    <property type="project" value="UniProtKB-UniRule"/>
</dbReference>
<dbReference type="PANTHER" id="PTHR36918">
    <property type="match status" value="1"/>
</dbReference>
<evidence type="ECO:0000313" key="6">
    <source>
        <dbReference type="EMBL" id="RAU16498.1"/>
    </source>
</evidence>
<dbReference type="Gene3D" id="3.10.420.10">
    <property type="entry name" value="SecB-like"/>
    <property type="match status" value="1"/>
</dbReference>
<dbReference type="SUPFAM" id="SSF54611">
    <property type="entry name" value="SecB-like"/>
    <property type="match status" value="1"/>
</dbReference>
<accession>A0A364NH96</accession>
<dbReference type="RefSeq" id="WP_112160611.1">
    <property type="nucleotide sequence ID" value="NZ_QKRX01000022.1"/>
</dbReference>
<dbReference type="NCBIfam" id="NF004393">
    <property type="entry name" value="PRK05751.1-4"/>
    <property type="match status" value="1"/>
</dbReference>
<protein>
    <recommendedName>
        <fullName evidence="5">Protein-export protein SecB</fullName>
    </recommendedName>
</protein>
<comment type="similarity">
    <text evidence="1 5">Belongs to the SecB family.</text>
</comment>
<organism evidence="6 7">
    <name type="scientific">Nitrincola tibetensis</name>
    <dbReference type="NCBI Taxonomy" id="2219697"/>
    <lineage>
        <taxon>Bacteria</taxon>
        <taxon>Pseudomonadati</taxon>
        <taxon>Pseudomonadota</taxon>
        <taxon>Gammaproteobacteria</taxon>
        <taxon>Oceanospirillales</taxon>
        <taxon>Oceanospirillaceae</taxon>
        <taxon>Nitrincola</taxon>
    </lineage>
</organism>
<keyword evidence="5" id="KW-0143">Chaperone</keyword>
<dbReference type="Proteomes" id="UP000250744">
    <property type="component" value="Unassembled WGS sequence"/>
</dbReference>
<proteinExistence type="inferred from homology"/>
<keyword evidence="2 5" id="KW-0813">Transport</keyword>
<dbReference type="InterPro" id="IPR003708">
    <property type="entry name" value="SecB"/>
</dbReference>
<dbReference type="Pfam" id="PF02556">
    <property type="entry name" value="SecB"/>
    <property type="match status" value="1"/>
</dbReference>
<comment type="subunit">
    <text evidence="5">Homotetramer, a dimer of dimers. One homotetramer interacts with 1 SecA dimer.</text>
</comment>
<sequence>MSENAAKPQFALQRVFLKDVSLETPAGPQVFTKAWQPDVKLDLNTKTNALDETHYEVVLTLTVTISNDGKTALLVELQQAGIFLISGLGEAELGHTLGAFCPNILFPYAREAVDSMMTRASFPPLMLAPVNFDALYAQQLQQKAAQQEAAPETH</sequence>
<keyword evidence="7" id="KW-1185">Reference proteome</keyword>
<dbReference type="PRINTS" id="PR01594">
    <property type="entry name" value="SECBCHAPRONE"/>
</dbReference>
<gene>
    <name evidence="5" type="primary">secB</name>
    <name evidence="6" type="ORF">DN062_17610</name>
</gene>
<reference evidence="6 7" key="1">
    <citation type="submission" date="2018-06" db="EMBL/GenBank/DDBJ databases">
        <title>Nitrincola tibetense sp. nov., isolated from Lake XuguoCo on Tibetan Plateau.</title>
        <authorList>
            <person name="Xing P."/>
        </authorList>
    </citation>
    <scope>NUCLEOTIDE SEQUENCE [LARGE SCALE GENOMIC DNA]</scope>
    <source>
        <strain evidence="7">xg18</strain>
    </source>
</reference>
<keyword evidence="5" id="KW-0963">Cytoplasm</keyword>
<evidence type="ECO:0000256" key="5">
    <source>
        <dbReference type="HAMAP-Rule" id="MF_00821"/>
    </source>
</evidence>
<comment type="subcellular location">
    <subcellularLocation>
        <location evidence="5">Cytoplasm</location>
    </subcellularLocation>
</comment>
<dbReference type="EMBL" id="QKRX01000022">
    <property type="protein sequence ID" value="RAU16498.1"/>
    <property type="molecule type" value="Genomic_DNA"/>
</dbReference>
<dbReference type="PANTHER" id="PTHR36918:SF1">
    <property type="entry name" value="PROTEIN-EXPORT PROTEIN SECB"/>
    <property type="match status" value="1"/>
</dbReference>
<keyword evidence="3 5" id="KW-0653">Protein transport</keyword>
<evidence type="ECO:0000256" key="1">
    <source>
        <dbReference type="ARBA" id="ARBA00009990"/>
    </source>
</evidence>
<dbReference type="NCBIfam" id="TIGR00809">
    <property type="entry name" value="secB"/>
    <property type="match status" value="1"/>
</dbReference>
<dbReference type="GO" id="GO:0005737">
    <property type="term" value="C:cytoplasm"/>
    <property type="evidence" value="ECO:0007669"/>
    <property type="project" value="UniProtKB-SubCell"/>
</dbReference>
<comment type="caution">
    <text evidence="6">The sequence shown here is derived from an EMBL/GenBank/DDBJ whole genome shotgun (WGS) entry which is preliminary data.</text>
</comment>
<dbReference type="GO" id="GO:0006457">
    <property type="term" value="P:protein folding"/>
    <property type="evidence" value="ECO:0007669"/>
    <property type="project" value="UniProtKB-UniRule"/>
</dbReference>
<evidence type="ECO:0000256" key="3">
    <source>
        <dbReference type="ARBA" id="ARBA00022927"/>
    </source>
</evidence>
<comment type="function">
    <text evidence="5">One of the proteins required for the normal export of preproteins out of the cell cytoplasm. It is a molecular chaperone that binds to a subset of precursor proteins, maintaining them in a translocation-competent state. It also specifically binds to its receptor SecA.</text>
</comment>
<dbReference type="OrthoDB" id="9795145at2"/>
<keyword evidence="4 5" id="KW-0811">Translocation</keyword>
<evidence type="ECO:0000256" key="4">
    <source>
        <dbReference type="ARBA" id="ARBA00023010"/>
    </source>
</evidence>
<dbReference type="AlphaFoldDB" id="A0A364NH96"/>
<dbReference type="GO" id="GO:0051262">
    <property type="term" value="P:protein tetramerization"/>
    <property type="evidence" value="ECO:0007669"/>
    <property type="project" value="InterPro"/>
</dbReference>
<name>A0A364NH96_9GAMM</name>
<dbReference type="HAMAP" id="MF_00821">
    <property type="entry name" value="SecB"/>
    <property type="match status" value="1"/>
</dbReference>
<dbReference type="InterPro" id="IPR035958">
    <property type="entry name" value="SecB-like_sf"/>
</dbReference>
<dbReference type="GO" id="GO:0051082">
    <property type="term" value="F:unfolded protein binding"/>
    <property type="evidence" value="ECO:0007669"/>
    <property type="project" value="InterPro"/>
</dbReference>
<evidence type="ECO:0000256" key="2">
    <source>
        <dbReference type="ARBA" id="ARBA00022448"/>
    </source>
</evidence>